<feature type="domain" description="HD" evidence="13">
    <location>
        <begin position="258"/>
        <end position="331"/>
    </location>
</feature>
<comment type="similarity">
    <text evidence="11">Belongs to the tRNA nucleotidyltransferase/poly(A) polymerase family.</text>
</comment>
<sequence>MNYIDIIRKYAENKSLEIYMVGGAVRDMFMKRTPSDYDFAVNGDCHSTARDIAEILSGSYVNMHSDVARVVVDKTVLDFTNLRGFNIYEDLKNRDFTINALAIDLKNFETIDITGGIEDIEKGVVRFVSNSAACDDPLRMVRAVRFASRLGFTIDEDTAEIIRDKAYLLDIMPGERILEELYKIFESDRSHVYIKKLDELNLLERIFPIIRPMKKLGKCRYHVVDAYTHSLLTLKFFEENISNIFDTEHGGKIKNHLDENINGRKRIYTTKIGVFLHDIGKPKAVNMDGGIVSFRGHEKIGVQEFKEIAKRLAMSIKQREIIKSIIAGHMRILGLFKQGASDRALYRLFADLQDNTIDVLLCSLYDITATRSLLDEDGESRKYSDFILNLIDGYYRYESSRKKFLTGRDIMDITGAEGSRIGKLLKMVEEQAFYGNIKTREDAVNFVKRVGG</sequence>
<dbReference type="InterPro" id="IPR002646">
    <property type="entry name" value="PolA_pol_head_dom"/>
</dbReference>
<name>A0A4R7KAW5_9CLOT</name>
<proteinExistence type="inferred from homology"/>
<evidence type="ECO:0000256" key="8">
    <source>
        <dbReference type="ARBA" id="ARBA00022840"/>
    </source>
</evidence>
<evidence type="ECO:0000256" key="6">
    <source>
        <dbReference type="ARBA" id="ARBA00022741"/>
    </source>
</evidence>
<keyword evidence="3" id="KW-0819">tRNA processing</keyword>
<keyword evidence="8" id="KW-0067">ATP-binding</keyword>
<accession>A0A4R7KAW5</accession>
<dbReference type="Pfam" id="PF12627">
    <property type="entry name" value="PolyA_pol_RNAbd"/>
    <property type="match status" value="1"/>
</dbReference>
<dbReference type="AlphaFoldDB" id="A0A4R7KAW5"/>
<keyword evidence="7" id="KW-0692">RNA repair</keyword>
<keyword evidence="6" id="KW-0547">Nucleotide-binding</keyword>
<organism evidence="15 16">
    <name type="scientific">Fonticella tunisiensis</name>
    <dbReference type="NCBI Taxonomy" id="1096341"/>
    <lineage>
        <taxon>Bacteria</taxon>
        <taxon>Bacillati</taxon>
        <taxon>Bacillota</taxon>
        <taxon>Clostridia</taxon>
        <taxon>Eubacteriales</taxon>
        <taxon>Clostridiaceae</taxon>
        <taxon>Fonticella</taxon>
    </lineage>
</organism>
<evidence type="ECO:0000256" key="7">
    <source>
        <dbReference type="ARBA" id="ARBA00022800"/>
    </source>
</evidence>
<evidence type="ECO:0000259" key="13">
    <source>
        <dbReference type="Pfam" id="PF01966"/>
    </source>
</evidence>
<dbReference type="Gene3D" id="3.30.460.10">
    <property type="entry name" value="Beta Polymerase, domain 2"/>
    <property type="match status" value="1"/>
</dbReference>
<keyword evidence="2 11" id="KW-0808">Transferase</keyword>
<dbReference type="InterPro" id="IPR006674">
    <property type="entry name" value="HD_domain"/>
</dbReference>
<dbReference type="GO" id="GO:0008033">
    <property type="term" value="P:tRNA processing"/>
    <property type="evidence" value="ECO:0007669"/>
    <property type="project" value="UniProtKB-KW"/>
</dbReference>
<dbReference type="GO" id="GO:0003723">
    <property type="term" value="F:RNA binding"/>
    <property type="evidence" value="ECO:0007669"/>
    <property type="project" value="UniProtKB-KW"/>
</dbReference>
<protein>
    <submittedName>
        <fullName evidence="15">Poly(A) polymerase</fullName>
    </submittedName>
</protein>
<evidence type="ECO:0000259" key="12">
    <source>
        <dbReference type="Pfam" id="PF01743"/>
    </source>
</evidence>
<dbReference type="GO" id="GO:0016779">
    <property type="term" value="F:nucleotidyltransferase activity"/>
    <property type="evidence" value="ECO:0007669"/>
    <property type="project" value="UniProtKB-KW"/>
</dbReference>
<reference evidence="15 16" key="1">
    <citation type="submission" date="2019-03" db="EMBL/GenBank/DDBJ databases">
        <title>Genomic Encyclopedia of Type Strains, Phase IV (KMG-IV): sequencing the most valuable type-strain genomes for metagenomic binning, comparative biology and taxonomic classification.</title>
        <authorList>
            <person name="Goeker M."/>
        </authorList>
    </citation>
    <scope>NUCLEOTIDE SEQUENCE [LARGE SCALE GENOMIC DNA]</scope>
    <source>
        <strain evidence="15 16">DSM 24455</strain>
    </source>
</reference>
<dbReference type="GO" id="GO:0005524">
    <property type="term" value="F:ATP binding"/>
    <property type="evidence" value="ECO:0007669"/>
    <property type="project" value="UniProtKB-KW"/>
</dbReference>
<evidence type="ECO:0000256" key="10">
    <source>
        <dbReference type="ARBA" id="ARBA00022884"/>
    </source>
</evidence>
<dbReference type="Pfam" id="PF01966">
    <property type="entry name" value="HD"/>
    <property type="match status" value="1"/>
</dbReference>
<evidence type="ECO:0000256" key="2">
    <source>
        <dbReference type="ARBA" id="ARBA00022679"/>
    </source>
</evidence>
<dbReference type="EMBL" id="SOAZ01000027">
    <property type="protein sequence ID" value="TDT50564.1"/>
    <property type="molecule type" value="Genomic_DNA"/>
</dbReference>
<dbReference type="PANTHER" id="PTHR47545">
    <property type="entry name" value="MULTIFUNCTIONAL CCA PROTEIN"/>
    <property type="match status" value="1"/>
</dbReference>
<dbReference type="OrthoDB" id="9805698at2"/>
<dbReference type="GO" id="GO:0042245">
    <property type="term" value="P:RNA repair"/>
    <property type="evidence" value="ECO:0007669"/>
    <property type="project" value="UniProtKB-KW"/>
</dbReference>
<evidence type="ECO:0000256" key="3">
    <source>
        <dbReference type="ARBA" id="ARBA00022694"/>
    </source>
</evidence>
<dbReference type="Pfam" id="PF01743">
    <property type="entry name" value="PolyA_pol"/>
    <property type="match status" value="1"/>
</dbReference>
<keyword evidence="4" id="KW-0548">Nucleotidyltransferase</keyword>
<dbReference type="CDD" id="cd05398">
    <property type="entry name" value="NT_ClassII-CCAase"/>
    <property type="match status" value="1"/>
</dbReference>
<evidence type="ECO:0000313" key="16">
    <source>
        <dbReference type="Proteomes" id="UP000295325"/>
    </source>
</evidence>
<dbReference type="RefSeq" id="WP_133629102.1">
    <property type="nucleotide sequence ID" value="NZ_SOAZ01000027.1"/>
</dbReference>
<dbReference type="SUPFAM" id="SSF81301">
    <property type="entry name" value="Nucleotidyltransferase"/>
    <property type="match status" value="1"/>
</dbReference>
<keyword evidence="5" id="KW-0479">Metal-binding</keyword>
<feature type="domain" description="tRNA nucleotidyltransferase/poly(A) polymerase RNA and SrmB- binding" evidence="14">
    <location>
        <begin position="151"/>
        <end position="210"/>
    </location>
</feature>
<dbReference type="InterPro" id="IPR050124">
    <property type="entry name" value="tRNA_CCA-adding_enzyme"/>
</dbReference>
<dbReference type="SUPFAM" id="SSF81891">
    <property type="entry name" value="Poly A polymerase C-terminal region-like"/>
    <property type="match status" value="1"/>
</dbReference>
<evidence type="ECO:0000256" key="11">
    <source>
        <dbReference type="RuleBase" id="RU003953"/>
    </source>
</evidence>
<feature type="domain" description="Poly A polymerase head" evidence="12">
    <location>
        <begin position="18"/>
        <end position="126"/>
    </location>
</feature>
<dbReference type="InterPro" id="IPR032828">
    <property type="entry name" value="PolyA_RNA-bd"/>
</dbReference>
<keyword evidence="16" id="KW-1185">Reference proteome</keyword>
<evidence type="ECO:0000256" key="9">
    <source>
        <dbReference type="ARBA" id="ARBA00022842"/>
    </source>
</evidence>
<dbReference type="GO" id="GO:0046872">
    <property type="term" value="F:metal ion binding"/>
    <property type="evidence" value="ECO:0007669"/>
    <property type="project" value="UniProtKB-KW"/>
</dbReference>
<dbReference type="Gene3D" id="1.10.3090.10">
    <property type="entry name" value="cca-adding enzyme, domain 2"/>
    <property type="match status" value="1"/>
</dbReference>
<evidence type="ECO:0000256" key="4">
    <source>
        <dbReference type="ARBA" id="ARBA00022695"/>
    </source>
</evidence>
<evidence type="ECO:0000313" key="15">
    <source>
        <dbReference type="EMBL" id="TDT50564.1"/>
    </source>
</evidence>
<evidence type="ECO:0000256" key="5">
    <source>
        <dbReference type="ARBA" id="ARBA00022723"/>
    </source>
</evidence>
<evidence type="ECO:0000256" key="1">
    <source>
        <dbReference type="ARBA" id="ARBA00001946"/>
    </source>
</evidence>
<gene>
    <name evidence="15" type="ORF">EDD71_12729</name>
</gene>
<dbReference type="Proteomes" id="UP000295325">
    <property type="component" value="Unassembled WGS sequence"/>
</dbReference>
<comment type="cofactor">
    <cofactor evidence="1">
        <name>Mg(2+)</name>
        <dbReference type="ChEBI" id="CHEBI:18420"/>
    </cofactor>
</comment>
<dbReference type="InterPro" id="IPR043519">
    <property type="entry name" value="NT_sf"/>
</dbReference>
<keyword evidence="10 11" id="KW-0694">RNA-binding</keyword>
<keyword evidence="9" id="KW-0460">Magnesium</keyword>
<comment type="caution">
    <text evidence="15">The sequence shown here is derived from an EMBL/GenBank/DDBJ whole genome shotgun (WGS) entry which is preliminary data.</text>
</comment>
<dbReference type="PANTHER" id="PTHR47545:SF1">
    <property type="entry name" value="MULTIFUNCTIONAL CCA PROTEIN"/>
    <property type="match status" value="1"/>
</dbReference>
<evidence type="ECO:0000259" key="14">
    <source>
        <dbReference type="Pfam" id="PF12627"/>
    </source>
</evidence>